<evidence type="ECO:0008006" key="4">
    <source>
        <dbReference type="Google" id="ProtNLM"/>
    </source>
</evidence>
<feature type="signal peptide" evidence="1">
    <location>
        <begin position="1"/>
        <end position="17"/>
    </location>
</feature>
<protein>
    <recommendedName>
        <fullName evidence="4">Ecp2 effector protein domain-containing protein</fullName>
    </recommendedName>
</protein>
<keyword evidence="3" id="KW-1185">Reference proteome</keyword>
<name>A0ABR3X6V1_9PEZI</name>
<evidence type="ECO:0000256" key="1">
    <source>
        <dbReference type="SAM" id="SignalP"/>
    </source>
</evidence>
<comment type="caution">
    <text evidence="2">The sequence shown here is derived from an EMBL/GenBank/DDBJ whole genome shotgun (WGS) entry which is preliminary data.</text>
</comment>
<feature type="chain" id="PRO_5046734931" description="Ecp2 effector protein domain-containing protein" evidence="1">
    <location>
        <begin position="18"/>
        <end position="184"/>
    </location>
</feature>
<reference evidence="2 3" key="1">
    <citation type="journal article" date="2024" name="IMA Fungus">
        <title>IMA Genome - F19 : A genome assembly and annotation guide to empower mycologists, including annotated draft genome sequences of Ceratocystis pirilliformis, Diaporthe australafricana, Fusarium ophioides, Paecilomyces lecythidis, and Sporothrix stenoceras.</title>
        <authorList>
            <person name="Aylward J."/>
            <person name="Wilson A.M."/>
            <person name="Visagie C.M."/>
            <person name="Spraker J."/>
            <person name="Barnes I."/>
            <person name="Buitendag C."/>
            <person name="Ceriani C."/>
            <person name="Del Mar Angel L."/>
            <person name="du Plessis D."/>
            <person name="Fuchs T."/>
            <person name="Gasser K."/>
            <person name="Kramer D."/>
            <person name="Li W."/>
            <person name="Munsamy K."/>
            <person name="Piso A."/>
            <person name="Price J.L."/>
            <person name="Sonnekus B."/>
            <person name="Thomas C."/>
            <person name="van der Nest A."/>
            <person name="van Dijk A."/>
            <person name="van Heerden A."/>
            <person name="van Vuuren N."/>
            <person name="Yilmaz N."/>
            <person name="Duong T.A."/>
            <person name="van der Merwe N.A."/>
            <person name="Wingfield M.J."/>
            <person name="Wingfield B.D."/>
        </authorList>
    </citation>
    <scope>NUCLEOTIDE SEQUENCE [LARGE SCALE GENOMIC DNA]</scope>
    <source>
        <strain evidence="2 3">CMW 18300</strain>
    </source>
</reference>
<dbReference type="EMBL" id="JAWRVE010000032">
    <property type="protein sequence ID" value="KAL1871638.1"/>
    <property type="molecule type" value="Genomic_DNA"/>
</dbReference>
<sequence length="184" mass="19907">MHILNLFLLVLPASILAAAVNRIVYVPEHSKAANNTSPNLERNVGSVRWGDDDSTQDACDADLTPVRSGGSEFLKADCEQIIVFNNRYGRYTVSGFPFGEWGIINVKGTCAIAVARKDLSVNDFEVGDLDIRSSVQAAMDLYDSRVSMNSVTGSAVCDAADTTGNDVPIKWWVVDPEDIPDGPL</sequence>
<proteinExistence type="predicted"/>
<organism evidence="2 3">
    <name type="scientific">Diaporthe australafricana</name>
    <dbReference type="NCBI Taxonomy" id="127596"/>
    <lineage>
        <taxon>Eukaryota</taxon>
        <taxon>Fungi</taxon>
        <taxon>Dikarya</taxon>
        <taxon>Ascomycota</taxon>
        <taxon>Pezizomycotina</taxon>
        <taxon>Sordariomycetes</taxon>
        <taxon>Sordariomycetidae</taxon>
        <taxon>Diaporthales</taxon>
        <taxon>Diaporthaceae</taxon>
        <taxon>Diaporthe</taxon>
    </lineage>
</organism>
<keyword evidence="1" id="KW-0732">Signal</keyword>
<evidence type="ECO:0000313" key="3">
    <source>
        <dbReference type="Proteomes" id="UP001583177"/>
    </source>
</evidence>
<accession>A0ABR3X6V1</accession>
<dbReference type="Proteomes" id="UP001583177">
    <property type="component" value="Unassembled WGS sequence"/>
</dbReference>
<gene>
    <name evidence="2" type="ORF">Daus18300_004638</name>
</gene>
<evidence type="ECO:0000313" key="2">
    <source>
        <dbReference type="EMBL" id="KAL1871638.1"/>
    </source>
</evidence>